<keyword evidence="2" id="KW-1185">Reference proteome</keyword>
<accession>A0ACC3NQV9</accession>
<dbReference type="Proteomes" id="UP001281147">
    <property type="component" value="Unassembled WGS sequence"/>
</dbReference>
<evidence type="ECO:0000313" key="2">
    <source>
        <dbReference type="Proteomes" id="UP001281147"/>
    </source>
</evidence>
<sequence length="199" mass="22063">MSGKTSFGEKMGDWFRHILSCCDREQEEKERPALQISGPTDFRREDISIPGLDPEQQRFIREKAISDAQKMWDHLQPLRSSPSSHFATPPSYEQFTTPRSPTSPRTYESPLERVKRHSRKISNTLRTSSGGGVAGGPGGGDWKYEMRALMDPSSREASEGNLHVVAPGKESGESFSASGSERDGVVMMDRDSGKGMVKV</sequence>
<gene>
    <name evidence="1" type="ORF">LTR37_003192</name>
</gene>
<evidence type="ECO:0000313" key="1">
    <source>
        <dbReference type="EMBL" id="KAK3721316.1"/>
    </source>
</evidence>
<comment type="caution">
    <text evidence="1">The sequence shown here is derived from an EMBL/GenBank/DDBJ whole genome shotgun (WGS) entry which is preliminary data.</text>
</comment>
<reference evidence="1" key="1">
    <citation type="submission" date="2023-07" db="EMBL/GenBank/DDBJ databases">
        <title>Black Yeasts Isolated from many extreme environments.</title>
        <authorList>
            <person name="Coleine C."/>
            <person name="Stajich J.E."/>
            <person name="Selbmann L."/>
        </authorList>
    </citation>
    <scope>NUCLEOTIDE SEQUENCE</scope>
    <source>
        <strain evidence="1">CCFEE 5714</strain>
    </source>
</reference>
<dbReference type="EMBL" id="JAUTXU010000018">
    <property type="protein sequence ID" value="KAK3721316.1"/>
    <property type="molecule type" value="Genomic_DNA"/>
</dbReference>
<organism evidence="1 2">
    <name type="scientific">Vermiconidia calcicola</name>
    <dbReference type="NCBI Taxonomy" id="1690605"/>
    <lineage>
        <taxon>Eukaryota</taxon>
        <taxon>Fungi</taxon>
        <taxon>Dikarya</taxon>
        <taxon>Ascomycota</taxon>
        <taxon>Pezizomycotina</taxon>
        <taxon>Dothideomycetes</taxon>
        <taxon>Dothideomycetidae</taxon>
        <taxon>Mycosphaerellales</taxon>
        <taxon>Extremaceae</taxon>
        <taxon>Vermiconidia</taxon>
    </lineage>
</organism>
<protein>
    <submittedName>
        <fullName evidence="1">Uncharacterized protein</fullName>
    </submittedName>
</protein>
<proteinExistence type="predicted"/>
<name>A0ACC3NQV9_9PEZI</name>